<accession>L1JBG9</accession>
<evidence type="ECO:0000256" key="2">
    <source>
        <dbReference type="ARBA" id="ARBA00022884"/>
    </source>
</evidence>
<dbReference type="STRING" id="905079.L1JBG9"/>
<evidence type="ECO:0000256" key="1">
    <source>
        <dbReference type="ARBA" id="ARBA00004123"/>
    </source>
</evidence>
<evidence type="ECO:0000313" key="8">
    <source>
        <dbReference type="Proteomes" id="UP000011087"/>
    </source>
</evidence>
<protein>
    <recommendedName>
        <fullName evidence="5">RRM domain-containing protein</fullName>
    </recommendedName>
</protein>
<keyword evidence="3" id="KW-0539">Nucleus</keyword>
<dbReference type="Pfam" id="PF00076">
    <property type="entry name" value="RRM_1"/>
    <property type="match status" value="1"/>
</dbReference>
<reference evidence="7" key="3">
    <citation type="submission" date="2016-03" db="UniProtKB">
        <authorList>
            <consortium name="EnsemblProtists"/>
        </authorList>
    </citation>
    <scope>IDENTIFICATION</scope>
</reference>
<dbReference type="OrthoDB" id="5970at2759"/>
<dbReference type="PANTHER" id="PTHR48038:SF3">
    <property type="entry name" value="SPLICING FACTOR, ARGININE_SERINE-RICH 1-RELATED"/>
    <property type="match status" value="1"/>
</dbReference>
<dbReference type="GO" id="GO:0003723">
    <property type="term" value="F:RNA binding"/>
    <property type="evidence" value="ECO:0007669"/>
    <property type="project" value="UniProtKB-UniRule"/>
</dbReference>
<dbReference type="HOGENOM" id="CLU_1985836_0_0_1"/>
<evidence type="ECO:0000256" key="3">
    <source>
        <dbReference type="ARBA" id="ARBA00023242"/>
    </source>
</evidence>
<dbReference type="SMART" id="SM00360">
    <property type="entry name" value="RRM"/>
    <property type="match status" value="1"/>
</dbReference>
<gene>
    <name evidence="6" type="ORF">GUITHDRAFT_108300</name>
</gene>
<keyword evidence="2 4" id="KW-0694">RNA-binding</keyword>
<dbReference type="PANTHER" id="PTHR48038">
    <property type="entry name" value="RIBONUCLEOPROTEIN RB97D"/>
    <property type="match status" value="1"/>
</dbReference>
<reference evidence="8" key="2">
    <citation type="submission" date="2012-11" db="EMBL/GenBank/DDBJ databases">
        <authorList>
            <person name="Kuo A."/>
            <person name="Curtis B.A."/>
            <person name="Tanifuji G."/>
            <person name="Burki F."/>
            <person name="Gruber A."/>
            <person name="Irimia M."/>
            <person name="Maruyama S."/>
            <person name="Arias M.C."/>
            <person name="Ball S.G."/>
            <person name="Gile G.H."/>
            <person name="Hirakawa Y."/>
            <person name="Hopkins J.F."/>
            <person name="Rensing S.A."/>
            <person name="Schmutz J."/>
            <person name="Symeonidi A."/>
            <person name="Elias M."/>
            <person name="Eveleigh R.J."/>
            <person name="Herman E.K."/>
            <person name="Klute M.J."/>
            <person name="Nakayama T."/>
            <person name="Obornik M."/>
            <person name="Reyes-Prieto A."/>
            <person name="Armbrust E.V."/>
            <person name="Aves S.J."/>
            <person name="Beiko R.G."/>
            <person name="Coutinho P."/>
            <person name="Dacks J.B."/>
            <person name="Durnford D.G."/>
            <person name="Fast N.M."/>
            <person name="Green B.R."/>
            <person name="Grisdale C."/>
            <person name="Hempe F."/>
            <person name="Henrissat B."/>
            <person name="Hoppner M.P."/>
            <person name="Ishida K.-I."/>
            <person name="Kim E."/>
            <person name="Koreny L."/>
            <person name="Kroth P.G."/>
            <person name="Liu Y."/>
            <person name="Malik S.-B."/>
            <person name="Maier U.G."/>
            <person name="McRose D."/>
            <person name="Mock T."/>
            <person name="Neilson J.A."/>
            <person name="Onodera N.T."/>
            <person name="Poole A.M."/>
            <person name="Pritham E.J."/>
            <person name="Richards T.A."/>
            <person name="Rocap G."/>
            <person name="Roy S.W."/>
            <person name="Sarai C."/>
            <person name="Schaack S."/>
            <person name="Shirato S."/>
            <person name="Slamovits C.H."/>
            <person name="Spencer D.F."/>
            <person name="Suzuki S."/>
            <person name="Worden A.Z."/>
            <person name="Zauner S."/>
            <person name="Barry K."/>
            <person name="Bell C."/>
            <person name="Bharti A.K."/>
            <person name="Crow J.A."/>
            <person name="Grimwood J."/>
            <person name="Kramer R."/>
            <person name="Lindquist E."/>
            <person name="Lucas S."/>
            <person name="Salamov A."/>
            <person name="McFadden G.I."/>
            <person name="Lane C.E."/>
            <person name="Keeling P.J."/>
            <person name="Gray M.W."/>
            <person name="Grigoriev I.V."/>
            <person name="Archibald J.M."/>
        </authorList>
    </citation>
    <scope>NUCLEOTIDE SEQUENCE</scope>
    <source>
        <strain evidence="8">CCMP2712</strain>
    </source>
</reference>
<evidence type="ECO:0000313" key="6">
    <source>
        <dbReference type="EMBL" id="EKX45851.1"/>
    </source>
</evidence>
<name>L1JBG9_GUITC</name>
<dbReference type="InterPro" id="IPR012677">
    <property type="entry name" value="Nucleotide-bd_a/b_plait_sf"/>
</dbReference>
<comment type="subcellular location">
    <subcellularLocation>
        <location evidence="1">Nucleus</location>
    </subcellularLocation>
</comment>
<dbReference type="Proteomes" id="UP000011087">
    <property type="component" value="Unassembled WGS sequence"/>
</dbReference>
<evidence type="ECO:0000313" key="7">
    <source>
        <dbReference type="EnsemblProtists" id="EKX45851"/>
    </source>
</evidence>
<dbReference type="EnsemblProtists" id="EKX45851">
    <property type="protein sequence ID" value="EKX45851"/>
    <property type="gene ID" value="GUITHDRAFT_108300"/>
</dbReference>
<dbReference type="eggNOG" id="KOG0107">
    <property type="taxonomic scope" value="Eukaryota"/>
</dbReference>
<dbReference type="GeneID" id="17302551"/>
<organism evidence="6">
    <name type="scientific">Guillardia theta (strain CCMP2712)</name>
    <name type="common">Cryptophyte</name>
    <dbReference type="NCBI Taxonomy" id="905079"/>
    <lineage>
        <taxon>Eukaryota</taxon>
        <taxon>Cryptophyceae</taxon>
        <taxon>Pyrenomonadales</taxon>
        <taxon>Geminigeraceae</taxon>
        <taxon>Guillardia</taxon>
    </lineage>
</organism>
<dbReference type="InterPro" id="IPR000504">
    <property type="entry name" value="RRM_dom"/>
</dbReference>
<evidence type="ECO:0000259" key="5">
    <source>
        <dbReference type="PROSITE" id="PS50102"/>
    </source>
</evidence>
<evidence type="ECO:0000256" key="4">
    <source>
        <dbReference type="PROSITE-ProRule" id="PRU00176"/>
    </source>
</evidence>
<dbReference type="InterPro" id="IPR035979">
    <property type="entry name" value="RBD_domain_sf"/>
</dbReference>
<keyword evidence="8" id="KW-1185">Reference proteome</keyword>
<dbReference type="RefSeq" id="XP_005832831.1">
    <property type="nucleotide sequence ID" value="XM_005832774.1"/>
</dbReference>
<dbReference type="KEGG" id="gtt:GUITHDRAFT_108300"/>
<dbReference type="SUPFAM" id="SSF54928">
    <property type="entry name" value="RNA-binding domain, RBD"/>
    <property type="match status" value="1"/>
</dbReference>
<dbReference type="GO" id="GO:0005634">
    <property type="term" value="C:nucleus"/>
    <property type="evidence" value="ECO:0007669"/>
    <property type="project" value="UniProtKB-SubCell"/>
</dbReference>
<reference evidence="6 8" key="1">
    <citation type="journal article" date="2012" name="Nature">
        <title>Algal genomes reveal evolutionary mosaicism and the fate of nucleomorphs.</title>
        <authorList>
            <consortium name="DOE Joint Genome Institute"/>
            <person name="Curtis B.A."/>
            <person name="Tanifuji G."/>
            <person name="Burki F."/>
            <person name="Gruber A."/>
            <person name="Irimia M."/>
            <person name="Maruyama S."/>
            <person name="Arias M.C."/>
            <person name="Ball S.G."/>
            <person name="Gile G.H."/>
            <person name="Hirakawa Y."/>
            <person name="Hopkins J.F."/>
            <person name="Kuo A."/>
            <person name="Rensing S.A."/>
            <person name="Schmutz J."/>
            <person name="Symeonidi A."/>
            <person name="Elias M."/>
            <person name="Eveleigh R.J."/>
            <person name="Herman E.K."/>
            <person name="Klute M.J."/>
            <person name="Nakayama T."/>
            <person name="Obornik M."/>
            <person name="Reyes-Prieto A."/>
            <person name="Armbrust E.V."/>
            <person name="Aves S.J."/>
            <person name="Beiko R.G."/>
            <person name="Coutinho P."/>
            <person name="Dacks J.B."/>
            <person name="Durnford D.G."/>
            <person name="Fast N.M."/>
            <person name="Green B.R."/>
            <person name="Grisdale C.J."/>
            <person name="Hempel F."/>
            <person name="Henrissat B."/>
            <person name="Hoppner M.P."/>
            <person name="Ishida K."/>
            <person name="Kim E."/>
            <person name="Koreny L."/>
            <person name="Kroth P.G."/>
            <person name="Liu Y."/>
            <person name="Malik S.B."/>
            <person name="Maier U.G."/>
            <person name="McRose D."/>
            <person name="Mock T."/>
            <person name="Neilson J.A."/>
            <person name="Onodera N.T."/>
            <person name="Poole A.M."/>
            <person name="Pritham E.J."/>
            <person name="Richards T.A."/>
            <person name="Rocap G."/>
            <person name="Roy S.W."/>
            <person name="Sarai C."/>
            <person name="Schaack S."/>
            <person name="Shirato S."/>
            <person name="Slamovits C.H."/>
            <person name="Spencer D.F."/>
            <person name="Suzuki S."/>
            <person name="Worden A.Z."/>
            <person name="Zauner S."/>
            <person name="Barry K."/>
            <person name="Bell C."/>
            <person name="Bharti A.K."/>
            <person name="Crow J.A."/>
            <person name="Grimwood J."/>
            <person name="Kramer R."/>
            <person name="Lindquist E."/>
            <person name="Lucas S."/>
            <person name="Salamov A."/>
            <person name="McFadden G.I."/>
            <person name="Lane C.E."/>
            <person name="Keeling P.J."/>
            <person name="Gray M.W."/>
            <person name="Grigoriev I.V."/>
            <person name="Archibald J.M."/>
        </authorList>
    </citation>
    <scope>NUCLEOTIDE SEQUENCE</scope>
    <source>
        <strain evidence="6 8">CCMP2712</strain>
    </source>
</reference>
<dbReference type="PaxDb" id="55529-EKX45851"/>
<dbReference type="EMBL" id="JH992997">
    <property type="protein sequence ID" value="EKX45851.1"/>
    <property type="molecule type" value="Genomic_DNA"/>
</dbReference>
<dbReference type="OMA" id="GTIANVW"/>
<proteinExistence type="predicted"/>
<feature type="domain" description="RRM" evidence="5">
    <location>
        <begin position="1"/>
        <end position="73"/>
    </location>
</feature>
<dbReference type="AlphaFoldDB" id="L1JBG9"/>
<dbReference type="Gene3D" id="3.30.70.330">
    <property type="match status" value="1"/>
</dbReference>
<dbReference type="PROSITE" id="PS50102">
    <property type="entry name" value="RRM"/>
    <property type="match status" value="1"/>
</dbReference>
<sequence length="126" mass="14007">MVFVGNLPPDAEGRDLQDFFRKYGQINDAWVARKPPGFGFVWFDDDRDARDACQDLDGTDLMGNRVRVEISTGRRRDDRGYGLLLLVETGLAIAIAPPGDPLFVRSVRGAGVRRMKAGSKWSHVNG</sequence>